<organism evidence="1 2">
    <name type="scientific">Anopheles minimus</name>
    <dbReference type="NCBI Taxonomy" id="112268"/>
    <lineage>
        <taxon>Eukaryota</taxon>
        <taxon>Metazoa</taxon>
        <taxon>Ecdysozoa</taxon>
        <taxon>Arthropoda</taxon>
        <taxon>Hexapoda</taxon>
        <taxon>Insecta</taxon>
        <taxon>Pterygota</taxon>
        <taxon>Neoptera</taxon>
        <taxon>Endopterygota</taxon>
        <taxon>Diptera</taxon>
        <taxon>Nematocera</taxon>
        <taxon>Culicoidea</taxon>
        <taxon>Culicidae</taxon>
        <taxon>Anophelinae</taxon>
        <taxon>Anopheles</taxon>
    </lineage>
</organism>
<dbReference type="VEuPathDB" id="VectorBase:AMIN014302"/>
<evidence type="ECO:0000313" key="2">
    <source>
        <dbReference type="Proteomes" id="UP000075920"/>
    </source>
</evidence>
<dbReference type="EnsemblMetazoa" id="AMIN014302-RA">
    <property type="protein sequence ID" value="AMIN014302-PA"/>
    <property type="gene ID" value="AMIN014302"/>
</dbReference>
<evidence type="ECO:0000313" key="1">
    <source>
        <dbReference type="EnsemblMetazoa" id="AMIN014302-PA"/>
    </source>
</evidence>
<protein>
    <submittedName>
        <fullName evidence="1">Uncharacterized protein</fullName>
    </submittedName>
</protein>
<keyword evidence="2" id="KW-1185">Reference proteome</keyword>
<dbReference type="AlphaFoldDB" id="A0A182WNL7"/>
<dbReference type="Proteomes" id="UP000075920">
    <property type="component" value="Unassembled WGS sequence"/>
</dbReference>
<reference evidence="1" key="2">
    <citation type="submission" date="2020-05" db="UniProtKB">
        <authorList>
            <consortium name="EnsemblMetazoa"/>
        </authorList>
    </citation>
    <scope>IDENTIFICATION</scope>
    <source>
        <strain evidence="1">MINIMUS1</strain>
    </source>
</reference>
<proteinExistence type="predicted"/>
<accession>A0A182WNL7</accession>
<sequence>PTFYNSSLKSSQDLVVGSIGRGGVRESWARDVGLGGQRSGVRESWARDVGLGNRSGIRDSWARDVGL</sequence>
<name>A0A182WNL7_9DIPT</name>
<reference evidence="2" key="1">
    <citation type="submission" date="2013-03" db="EMBL/GenBank/DDBJ databases">
        <title>The Genome Sequence of Anopheles minimus MINIMUS1.</title>
        <authorList>
            <consortium name="The Broad Institute Genomics Platform"/>
            <person name="Neafsey D.E."/>
            <person name="Walton C."/>
            <person name="Walker B."/>
            <person name="Young S.K."/>
            <person name="Zeng Q."/>
            <person name="Gargeya S."/>
            <person name="Fitzgerald M."/>
            <person name="Haas B."/>
            <person name="Abouelleil A."/>
            <person name="Allen A.W."/>
            <person name="Alvarado L."/>
            <person name="Arachchi H.M."/>
            <person name="Berlin A.M."/>
            <person name="Chapman S.B."/>
            <person name="Gainer-Dewar J."/>
            <person name="Goldberg J."/>
            <person name="Griggs A."/>
            <person name="Gujja S."/>
            <person name="Hansen M."/>
            <person name="Howarth C."/>
            <person name="Imamovic A."/>
            <person name="Ireland A."/>
            <person name="Larimer J."/>
            <person name="McCowan C."/>
            <person name="Murphy C."/>
            <person name="Pearson M."/>
            <person name="Poon T.W."/>
            <person name="Priest M."/>
            <person name="Roberts A."/>
            <person name="Saif S."/>
            <person name="Shea T."/>
            <person name="Sisk P."/>
            <person name="Sykes S."/>
            <person name="Wortman J."/>
            <person name="Nusbaum C."/>
            <person name="Birren B."/>
        </authorList>
    </citation>
    <scope>NUCLEOTIDE SEQUENCE [LARGE SCALE GENOMIC DNA]</scope>
    <source>
        <strain evidence="2">MINIMUS1</strain>
    </source>
</reference>